<organism evidence="2 3">
    <name type="scientific">Trichonephila inaurata madagascariensis</name>
    <dbReference type="NCBI Taxonomy" id="2747483"/>
    <lineage>
        <taxon>Eukaryota</taxon>
        <taxon>Metazoa</taxon>
        <taxon>Ecdysozoa</taxon>
        <taxon>Arthropoda</taxon>
        <taxon>Chelicerata</taxon>
        <taxon>Arachnida</taxon>
        <taxon>Araneae</taxon>
        <taxon>Araneomorphae</taxon>
        <taxon>Entelegynae</taxon>
        <taxon>Araneoidea</taxon>
        <taxon>Nephilidae</taxon>
        <taxon>Trichonephila</taxon>
        <taxon>Trichonephila inaurata</taxon>
    </lineage>
</organism>
<sequence length="101" mass="11601">MSLFFLREKREPSSSISENGRKYRSLERNRLPLNKTPCDPQATFPLTCCQSHPDPHPEPQVGPRLFCEELLPFPEGDLENFTPVAQILCLLLCTQFLKTKL</sequence>
<dbReference type="AlphaFoldDB" id="A0A8X7BTA0"/>
<evidence type="ECO:0000256" key="1">
    <source>
        <dbReference type="SAM" id="MobiDB-lite"/>
    </source>
</evidence>
<feature type="compositionally biased region" description="Basic and acidic residues" evidence="1">
    <location>
        <begin position="1"/>
        <end position="12"/>
    </location>
</feature>
<comment type="caution">
    <text evidence="2">The sequence shown here is derived from an EMBL/GenBank/DDBJ whole genome shotgun (WGS) entry which is preliminary data.</text>
</comment>
<dbReference type="EMBL" id="BMAV01003442">
    <property type="protein sequence ID" value="GFY43035.1"/>
    <property type="molecule type" value="Genomic_DNA"/>
</dbReference>
<reference evidence="2" key="1">
    <citation type="submission" date="2020-08" db="EMBL/GenBank/DDBJ databases">
        <title>Multicomponent nature underlies the extraordinary mechanical properties of spider dragline silk.</title>
        <authorList>
            <person name="Kono N."/>
            <person name="Nakamura H."/>
            <person name="Mori M."/>
            <person name="Yoshida Y."/>
            <person name="Ohtoshi R."/>
            <person name="Malay A.D."/>
            <person name="Moran D.A.P."/>
            <person name="Tomita M."/>
            <person name="Numata K."/>
            <person name="Arakawa K."/>
        </authorList>
    </citation>
    <scope>NUCLEOTIDE SEQUENCE</scope>
</reference>
<protein>
    <submittedName>
        <fullName evidence="2">Uncharacterized protein</fullName>
    </submittedName>
</protein>
<name>A0A8X7BTA0_9ARAC</name>
<feature type="region of interest" description="Disordered" evidence="1">
    <location>
        <begin position="1"/>
        <end position="38"/>
    </location>
</feature>
<gene>
    <name evidence="2" type="ORF">TNIN_357211</name>
</gene>
<dbReference type="Proteomes" id="UP000886998">
    <property type="component" value="Unassembled WGS sequence"/>
</dbReference>
<accession>A0A8X7BTA0</accession>
<keyword evidence="3" id="KW-1185">Reference proteome</keyword>
<proteinExistence type="predicted"/>
<feature type="compositionally biased region" description="Basic and acidic residues" evidence="1">
    <location>
        <begin position="19"/>
        <end position="30"/>
    </location>
</feature>
<evidence type="ECO:0000313" key="3">
    <source>
        <dbReference type="Proteomes" id="UP000886998"/>
    </source>
</evidence>
<evidence type="ECO:0000313" key="2">
    <source>
        <dbReference type="EMBL" id="GFY43035.1"/>
    </source>
</evidence>